<evidence type="ECO:0000313" key="1">
    <source>
        <dbReference type="EMBL" id="KGD65003.1"/>
    </source>
</evidence>
<dbReference type="Proteomes" id="UP000029444">
    <property type="component" value="Unassembled WGS sequence"/>
</dbReference>
<reference evidence="1 2" key="1">
    <citation type="submission" date="2012-09" db="EMBL/GenBank/DDBJ databases">
        <title>Genome Sequence of alkane-degrading Bacterium Alcanivorax sp. 19-m-6.</title>
        <authorList>
            <person name="Lai Q."/>
            <person name="Shao Z."/>
        </authorList>
    </citation>
    <scope>NUCLEOTIDE SEQUENCE [LARGE SCALE GENOMIC DNA]</scope>
    <source>
        <strain evidence="1 2">19-m-6</strain>
    </source>
</reference>
<name>A0A095TRH8_9GAMM</name>
<organism evidence="1 2">
    <name type="scientific">Alcanivorax nanhaiticus</name>
    <dbReference type="NCBI Taxonomy" id="1177154"/>
    <lineage>
        <taxon>Bacteria</taxon>
        <taxon>Pseudomonadati</taxon>
        <taxon>Pseudomonadota</taxon>
        <taxon>Gammaproteobacteria</taxon>
        <taxon>Oceanospirillales</taxon>
        <taxon>Alcanivoracaceae</taxon>
        <taxon>Alcanivorax</taxon>
    </lineage>
</organism>
<dbReference type="eggNOG" id="ENOG5032IVY">
    <property type="taxonomic scope" value="Bacteria"/>
</dbReference>
<comment type="caution">
    <text evidence="1">The sequence shown here is derived from an EMBL/GenBank/DDBJ whole genome shotgun (WGS) entry which is preliminary data.</text>
</comment>
<dbReference type="EMBL" id="ARXV01000006">
    <property type="protein sequence ID" value="KGD65003.1"/>
    <property type="molecule type" value="Genomic_DNA"/>
</dbReference>
<proteinExistence type="predicted"/>
<dbReference type="AlphaFoldDB" id="A0A095TRH8"/>
<evidence type="ECO:0000313" key="2">
    <source>
        <dbReference type="Proteomes" id="UP000029444"/>
    </source>
</evidence>
<gene>
    <name evidence="1" type="ORF">Y5S_01911</name>
</gene>
<sequence length="384" mass="41517">MHIETQAELLKLSRLLECEENALDFLDGQDLGQLAAFRNTVSAFFYGQHQDSYQRLAGISKLVPTGASAKLATSVLGSVLAAGIASELPAERAIKLADKLPDDFLAKLCIHLEPSQSRDLLSAMPDKIVARVAQTLLSMDEHITLARFVAVIQPSALQAITATVNSGEAMVKIALYLEDKSKLDTLLELLSEEQQRATVKAATEHELWPAVLSLNGHVNTTLRGRMGNMVAEQGDAVLSHLIEVASEQRLWTNLLQAVNAMDNQHQQNVVNLETLRKAPVMESLISTVAEENSWDELLDLLPLLDQAHLAPAIEVLTGSQAATLAQALESAHDSKLLGLFGHLPDSAIPTMAAAIKANAASQWQAFADRNADAHEIEALKTALN</sequence>
<dbReference type="RefSeq" id="WP_035232509.1">
    <property type="nucleotide sequence ID" value="NZ_ARXV01000006.1"/>
</dbReference>
<accession>A0A095TRH8</accession>
<dbReference type="OrthoDB" id="6073936at2"/>
<dbReference type="PATRIC" id="fig|1177154.3.peg.1944"/>
<dbReference type="STRING" id="1177154.Y5S_01911"/>
<keyword evidence="2" id="KW-1185">Reference proteome</keyword>
<protein>
    <submittedName>
        <fullName evidence="1">Uncharacterized protein</fullName>
    </submittedName>
</protein>